<feature type="transmembrane region" description="Helical" evidence="9">
    <location>
        <begin position="81"/>
        <end position="100"/>
    </location>
</feature>
<evidence type="ECO:0000256" key="3">
    <source>
        <dbReference type="ARBA" id="ARBA00022428"/>
    </source>
</evidence>
<dbReference type="CDD" id="cd13962">
    <property type="entry name" value="PT_UbiA_UBIAD1"/>
    <property type="match status" value="1"/>
</dbReference>
<reference evidence="10" key="1">
    <citation type="journal article" date="2018" name="Int. J. Syst. Evol. Microbiol.">
        <title>Jatrophihabitans telluris sp. nov., isolated from sediment soil of lava forest wetlands and the emended description of the genus Jatrophihabitans.</title>
        <authorList>
            <person name="Lee K.C."/>
            <person name="Suh M.K."/>
            <person name="Eom M.K."/>
            <person name="Kim K.K."/>
            <person name="Kim J.S."/>
            <person name="Kim D.S."/>
            <person name="Ko S.H."/>
            <person name="Shin Y.K."/>
            <person name="Lee J.S."/>
        </authorList>
    </citation>
    <scope>NUCLEOTIDE SEQUENCE</scope>
    <source>
        <strain evidence="10">N237</strain>
    </source>
</reference>
<organism evidence="10 11">
    <name type="scientific">Jatrophihabitans telluris</name>
    <dbReference type="NCBI Taxonomy" id="2038343"/>
    <lineage>
        <taxon>Bacteria</taxon>
        <taxon>Bacillati</taxon>
        <taxon>Actinomycetota</taxon>
        <taxon>Actinomycetes</taxon>
        <taxon>Jatrophihabitantales</taxon>
        <taxon>Jatrophihabitantaceae</taxon>
        <taxon>Jatrophihabitans</taxon>
    </lineage>
</organism>
<feature type="compositionally biased region" description="Low complexity" evidence="8">
    <location>
        <begin position="1"/>
        <end position="10"/>
    </location>
</feature>
<evidence type="ECO:0000256" key="5">
    <source>
        <dbReference type="ARBA" id="ARBA00022692"/>
    </source>
</evidence>
<feature type="transmembrane region" description="Helical" evidence="9">
    <location>
        <begin position="269"/>
        <end position="295"/>
    </location>
</feature>
<keyword evidence="5 9" id="KW-0812">Transmembrane</keyword>
<evidence type="ECO:0000256" key="8">
    <source>
        <dbReference type="SAM" id="MobiDB-lite"/>
    </source>
</evidence>
<keyword evidence="3" id="KW-0474">Menaquinone biosynthesis</keyword>
<dbReference type="InterPro" id="IPR044878">
    <property type="entry name" value="UbiA_sf"/>
</dbReference>
<gene>
    <name evidence="10" type="ORF">M6D93_01665</name>
</gene>
<keyword evidence="6 9" id="KW-1133">Transmembrane helix</keyword>
<feature type="transmembrane region" description="Helical" evidence="9">
    <location>
        <begin position="191"/>
        <end position="209"/>
    </location>
</feature>
<evidence type="ECO:0000313" key="11">
    <source>
        <dbReference type="Proteomes" id="UP001056336"/>
    </source>
</evidence>
<feature type="transmembrane region" description="Helical" evidence="9">
    <location>
        <begin position="160"/>
        <end position="179"/>
    </location>
</feature>
<evidence type="ECO:0000256" key="6">
    <source>
        <dbReference type="ARBA" id="ARBA00022989"/>
    </source>
</evidence>
<protein>
    <submittedName>
        <fullName evidence="10">Prenyltransferase</fullName>
    </submittedName>
</protein>
<evidence type="ECO:0000313" key="10">
    <source>
        <dbReference type="EMBL" id="UQX88722.1"/>
    </source>
</evidence>
<comment type="pathway">
    <text evidence="2">Quinol/quinone metabolism; menaquinone biosynthesis.</text>
</comment>
<dbReference type="RefSeq" id="WP_249772433.1">
    <property type="nucleotide sequence ID" value="NZ_CP097332.1"/>
</dbReference>
<dbReference type="Proteomes" id="UP001056336">
    <property type="component" value="Chromosome"/>
</dbReference>
<evidence type="ECO:0000256" key="4">
    <source>
        <dbReference type="ARBA" id="ARBA00022679"/>
    </source>
</evidence>
<feature type="transmembrane region" description="Helical" evidence="9">
    <location>
        <begin position="57"/>
        <end position="75"/>
    </location>
</feature>
<dbReference type="PANTHER" id="PTHR13929">
    <property type="entry name" value="1,4-DIHYDROXY-2-NAPHTHOATE OCTAPRENYLTRANSFERASE"/>
    <property type="match status" value="1"/>
</dbReference>
<feature type="transmembrane region" description="Helical" evidence="9">
    <location>
        <begin position="334"/>
        <end position="352"/>
    </location>
</feature>
<dbReference type="Gene3D" id="1.10.357.140">
    <property type="entry name" value="UbiA prenyltransferase"/>
    <property type="match status" value="1"/>
</dbReference>
<name>A0ABY4R055_9ACTN</name>
<dbReference type="InterPro" id="IPR026046">
    <property type="entry name" value="UBIAD1"/>
</dbReference>
<accession>A0ABY4R055</accession>
<proteinExistence type="predicted"/>
<feature type="transmembrane region" description="Helical" evidence="9">
    <location>
        <begin position="215"/>
        <end position="233"/>
    </location>
</feature>
<comment type="subcellular location">
    <subcellularLocation>
        <location evidence="1">Membrane</location>
        <topology evidence="1">Multi-pass membrane protein</topology>
    </subcellularLocation>
</comment>
<evidence type="ECO:0000256" key="7">
    <source>
        <dbReference type="ARBA" id="ARBA00023136"/>
    </source>
</evidence>
<dbReference type="Pfam" id="PF01040">
    <property type="entry name" value="UbiA"/>
    <property type="match status" value="1"/>
</dbReference>
<feature type="region of interest" description="Disordered" evidence="8">
    <location>
        <begin position="1"/>
        <end position="23"/>
    </location>
</feature>
<evidence type="ECO:0000256" key="2">
    <source>
        <dbReference type="ARBA" id="ARBA00004863"/>
    </source>
</evidence>
<keyword evidence="4" id="KW-0808">Transferase</keyword>
<dbReference type="EMBL" id="CP097332">
    <property type="protein sequence ID" value="UQX88722.1"/>
    <property type="molecule type" value="Genomic_DNA"/>
</dbReference>
<sequence length="355" mass="37709">MSTASATTPAAVPPPGKRPRSGPMGWVGAFTGFYPAKADDLSGLDPVTRFLYAARSVILVISAQSAAIAGLLAATDRRFEVVPFIGVFIGFLVLHAISNLSNDYFGYRRGHDTEDSPRRRYTLHPVASGVFTMRFLATGLVVLGAVALAIAVYFVALRGWGAVAFAAIGAVLLYAYDAAPRALKELGLGEVAAFAVWGPLMIGGGYYVITGTLSGLAFLASVPYGLGVASILVGKHIDQRSFDDSQDQRTLPVLLGEHRARLLNQATVAGMYVFTVIGILFGALSPLAVVVVLALPRASRALKVMSVPAPSEPPAGYVGWPLWYHRVCLVHNRLFGWLFILGLALGALVPSWRIG</sequence>
<evidence type="ECO:0000256" key="9">
    <source>
        <dbReference type="SAM" id="Phobius"/>
    </source>
</evidence>
<keyword evidence="7 9" id="KW-0472">Membrane</keyword>
<keyword evidence="11" id="KW-1185">Reference proteome</keyword>
<feature type="transmembrane region" description="Helical" evidence="9">
    <location>
        <begin position="121"/>
        <end position="154"/>
    </location>
</feature>
<dbReference type="PANTHER" id="PTHR13929:SF0">
    <property type="entry name" value="UBIA PRENYLTRANSFERASE DOMAIN-CONTAINING PROTEIN 1"/>
    <property type="match status" value="1"/>
</dbReference>
<reference evidence="10" key="2">
    <citation type="submission" date="2022-05" db="EMBL/GenBank/DDBJ databases">
        <authorList>
            <person name="Kim J.-S."/>
            <person name="Lee K."/>
            <person name="Suh M."/>
            <person name="Eom M."/>
            <person name="Kim J.-S."/>
            <person name="Kim D.-S."/>
            <person name="Ko S.-H."/>
            <person name="Shin Y."/>
            <person name="Lee J.-S."/>
        </authorList>
    </citation>
    <scope>NUCLEOTIDE SEQUENCE</scope>
    <source>
        <strain evidence="10">N237</strain>
    </source>
</reference>
<evidence type="ECO:0000256" key="1">
    <source>
        <dbReference type="ARBA" id="ARBA00004141"/>
    </source>
</evidence>
<dbReference type="InterPro" id="IPR000537">
    <property type="entry name" value="UbiA_prenyltransferase"/>
</dbReference>